<evidence type="ECO:0000313" key="11">
    <source>
        <dbReference type="EMBL" id="BBL45307.1"/>
    </source>
</evidence>
<evidence type="ECO:0000256" key="3">
    <source>
        <dbReference type="ARBA" id="ARBA00022555"/>
    </source>
</evidence>
<accession>A0A915S9V9</accession>
<proteinExistence type="inferred from homology"/>
<organism evidence="11 12">
    <name type="scientific">Nanobdella aerobiophila</name>
    <dbReference type="NCBI Taxonomy" id="2586965"/>
    <lineage>
        <taxon>Archaea</taxon>
        <taxon>Nanobdellota</taxon>
        <taxon>Nanobdellia</taxon>
        <taxon>Nanobdellales</taxon>
        <taxon>Nanobdellaceae</taxon>
        <taxon>Nanobdella</taxon>
    </lineage>
</organism>
<evidence type="ECO:0000256" key="8">
    <source>
        <dbReference type="ARBA" id="ARBA00023274"/>
    </source>
</evidence>
<dbReference type="GO" id="GO:0003735">
    <property type="term" value="F:structural constituent of ribosome"/>
    <property type="evidence" value="ECO:0007669"/>
    <property type="project" value="InterPro"/>
</dbReference>
<dbReference type="Proteomes" id="UP001055553">
    <property type="component" value="Chromosome"/>
</dbReference>
<dbReference type="RefSeq" id="WP_258393346.1">
    <property type="nucleotide sequence ID" value="NZ_AP019769.1"/>
</dbReference>
<dbReference type="AlphaFoldDB" id="A0A915S9V9"/>
<dbReference type="CDD" id="cd00403">
    <property type="entry name" value="Ribosomal_L1"/>
    <property type="match status" value="1"/>
</dbReference>
<dbReference type="GO" id="GO:0000049">
    <property type="term" value="F:tRNA binding"/>
    <property type="evidence" value="ECO:0007669"/>
    <property type="project" value="UniProtKB-KW"/>
</dbReference>
<keyword evidence="3" id="KW-0820">tRNA-binding</keyword>
<comment type="function">
    <text evidence="10">Probably involved in E site tRNA release. Binds directly to 23S rRNA.</text>
</comment>
<dbReference type="NCBIfam" id="NF003244">
    <property type="entry name" value="PRK04203.1"/>
    <property type="match status" value="1"/>
</dbReference>
<keyword evidence="8" id="KW-0687">Ribonucleoprotein</keyword>
<keyword evidence="2" id="KW-0678">Repressor</keyword>
<protein>
    <recommendedName>
        <fullName evidence="9">50S ribosomal protein L1</fullName>
    </recommendedName>
</protein>
<dbReference type="InterPro" id="IPR028364">
    <property type="entry name" value="Ribosomal_uL1/biogenesis"/>
</dbReference>
<dbReference type="InterPro" id="IPR016095">
    <property type="entry name" value="Ribosomal_uL1_3-a/b-sand"/>
</dbReference>
<gene>
    <name evidence="11" type="ORF">MJ1_0132</name>
</gene>
<evidence type="ECO:0000313" key="12">
    <source>
        <dbReference type="Proteomes" id="UP001055553"/>
    </source>
</evidence>
<dbReference type="GeneID" id="74568083"/>
<dbReference type="Gene3D" id="3.30.190.20">
    <property type="match status" value="1"/>
</dbReference>
<keyword evidence="4" id="KW-0699">rRNA-binding</keyword>
<dbReference type="GO" id="GO:0015934">
    <property type="term" value="C:large ribosomal subunit"/>
    <property type="evidence" value="ECO:0007669"/>
    <property type="project" value="InterPro"/>
</dbReference>
<evidence type="ECO:0000256" key="7">
    <source>
        <dbReference type="ARBA" id="ARBA00022980"/>
    </source>
</evidence>
<keyword evidence="6" id="KW-0694">RNA-binding</keyword>
<evidence type="ECO:0000256" key="2">
    <source>
        <dbReference type="ARBA" id="ARBA00022491"/>
    </source>
</evidence>
<evidence type="ECO:0000256" key="6">
    <source>
        <dbReference type="ARBA" id="ARBA00022884"/>
    </source>
</evidence>
<evidence type="ECO:0000256" key="10">
    <source>
        <dbReference type="ARBA" id="ARBA00045545"/>
    </source>
</evidence>
<dbReference type="InterPro" id="IPR023669">
    <property type="entry name" value="Ribosomal_uL1_arc"/>
</dbReference>
<dbReference type="Pfam" id="PF00687">
    <property type="entry name" value="Ribosomal_L1"/>
    <property type="match status" value="1"/>
</dbReference>
<evidence type="ECO:0000256" key="1">
    <source>
        <dbReference type="ARBA" id="ARBA00010531"/>
    </source>
</evidence>
<evidence type="ECO:0000256" key="4">
    <source>
        <dbReference type="ARBA" id="ARBA00022730"/>
    </source>
</evidence>
<dbReference type="GO" id="GO:0019843">
    <property type="term" value="F:rRNA binding"/>
    <property type="evidence" value="ECO:0007669"/>
    <property type="project" value="UniProtKB-KW"/>
</dbReference>
<name>A0A915S9V9_9ARCH</name>
<dbReference type="PIRSF" id="PIRSF002155">
    <property type="entry name" value="Ribosomal_L1"/>
    <property type="match status" value="1"/>
</dbReference>
<dbReference type="GO" id="GO:0006417">
    <property type="term" value="P:regulation of translation"/>
    <property type="evidence" value="ECO:0007669"/>
    <property type="project" value="UniProtKB-KW"/>
</dbReference>
<dbReference type="InterPro" id="IPR002143">
    <property type="entry name" value="Ribosomal_uL1"/>
</dbReference>
<comment type="similarity">
    <text evidence="1">Belongs to the universal ribosomal protein uL1 family.</text>
</comment>
<dbReference type="EMBL" id="AP019769">
    <property type="protein sequence ID" value="BBL45307.1"/>
    <property type="molecule type" value="Genomic_DNA"/>
</dbReference>
<evidence type="ECO:0000256" key="5">
    <source>
        <dbReference type="ARBA" id="ARBA00022845"/>
    </source>
</evidence>
<sequence>MDAKEIEAMIQKSKKRNFKQTIELIINLKKSYDLNKAENKFTEYFELPKGKGKKSKIAAIVGPELEKSAKEIFDFVLVKDNIKDLGQNKREIKKIAKKYYIFVAQSSVMPDVGKFLGRYLAARNKMPNPKYGMIFPDNITPEFLKNLYEKMQKMVRITIKNHITFGIIVGSEDMSPDDIKENINAVIGFLINRIPGGKNSIKSIYLKQTMSKSIKVSQW</sequence>
<dbReference type="Gene3D" id="3.40.50.790">
    <property type="match status" value="1"/>
</dbReference>
<dbReference type="KEGG" id="naer:MJ1_0132"/>
<dbReference type="PANTHER" id="PTHR36427">
    <property type="entry name" value="54S RIBOSOMAL PROTEIN L1, MITOCHONDRIAL"/>
    <property type="match status" value="1"/>
</dbReference>
<dbReference type="SUPFAM" id="SSF56808">
    <property type="entry name" value="Ribosomal protein L1"/>
    <property type="match status" value="1"/>
</dbReference>
<dbReference type="PANTHER" id="PTHR36427:SF3">
    <property type="entry name" value="LARGE RIBOSOMAL SUBUNIT PROTEIN UL1M"/>
    <property type="match status" value="1"/>
</dbReference>
<keyword evidence="7 11" id="KW-0689">Ribosomal protein</keyword>
<dbReference type="GO" id="GO:0006412">
    <property type="term" value="P:translation"/>
    <property type="evidence" value="ECO:0007669"/>
    <property type="project" value="InterPro"/>
</dbReference>
<evidence type="ECO:0000256" key="9">
    <source>
        <dbReference type="ARBA" id="ARBA00035452"/>
    </source>
</evidence>
<dbReference type="InterPro" id="IPR023674">
    <property type="entry name" value="Ribosomal_uL1-like"/>
</dbReference>
<keyword evidence="12" id="KW-1185">Reference proteome</keyword>
<reference evidence="12" key="1">
    <citation type="journal article" date="2022" name="Int. J. Syst. Evol. Microbiol.">
        <title>Nanobdella aerobiophila gen. nov., sp. nov., a thermoacidophilic, obligate ectosymbiotic archaeon, and proposal of Nanobdellaceae fam. nov., Nanobdellales ord. nov. and Nanobdellia class. nov.</title>
        <authorList>
            <person name="Kato S."/>
            <person name="Ogasawara A."/>
            <person name="Itoh T."/>
            <person name="Sakai H.D."/>
            <person name="Shimizu M."/>
            <person name="Yuki M."/>
            <person name="Kaneko M."/>
            <person name="Takashina T."/>
            <person name="Ohkuma M."/>
        </authorList>
    </citation>
    <scope>NUCLEOTIDE SEQUENCE [LARGE SCALE GENOMIC DNA]</scope>
    <source>
        <strain evidence="12">MJ1</strain>
    </source>
</reference>
<keyword evidence="5" id="KW-0810">Translation regulation</keyword>